<feature type="compositionally biased region" description="Basic residues" evidence="1">
    <location>
        <begin position="208"/>
        <end position="220"/>
    </location>
</feature>
<feature type="compositionally biased region" description="Low complexity" evidence="1">
    <location>
        <begin position="228"/>
        <end position="242"/>
    </location>
</feature>
<reference evidence="2 3" key="1">
    <citation type="journal article" date="2020" name="ISME J.">
        <title>Uncovering the hidden diversity of litter-decomposition mechanisms in mushroom-forming fungi.</title>
        <authorList>
            <person name="Floudas D."/>
            <person name="Bentzer J."/>
            <person name="Ahren D."/>
            <person name="Johansson T."/>
            <person name="Persson P."/>
            <person name="Tunlid A."/>
        </authorList>
    </citation>
    <scope>NUCLEOTIDE SEQUENCE [LARGE SCALE GENOMIC DNA]</scope>
    <source>
        <strain evidence="2 3">CBS 406.79</strain>
    </source>
</reference>
<comment type="caution">
    <text evidence="2">The sequence shown here is derived from an EMBL/GenBank/DDBJ whole genome shotgun (WGS) entry which is preliminary data.</text>
</comment>
<feature type="region of interest" description="Disordered" evidence="1">
    <location>
        <begin position="195"/>
        <end position="259"/>
    </location>
</feature>
<feature type="compositionally biased region" description="Polar residues" evidence="1">
    <location>
        <begin position="124"/>
        <end position="133"/>
    </location>
</feature>
<proteinExistence type="predicted"/>
<feature type="compositionally biased region" description="Polar residues" evidence="1">
    <location>
        <begin position="141"/>
        <end position="150"/>
    </location>
</feature>
<dbReference type="EMBL" id="JAACJN010000034">
    <property type="protein sequence ID" value="KAF5387281.1"/>
    <property type="molecule type" value="Genomic_DNA"/>
</dbReference>
<sequence>MNTGHGFPPIPLRANPAALLRRRRSSRRSHPYDRLPVSRTYLVPQYKPLQQDAQYPSYQLQGLVSGAAGNAGSVLPVSFSAQKHLEAQALFAFETIGPVVEALSAFLTSARSLLTAASPLLDVTSKQPADSGSNGWGKLPATSTTGSLPNSAIPPISSRKRKVNPTTPIPVSSSASDLTSVSILVAPRAQIQENATENPASLTAPTIKKQKVSRKRIKHLSGHEEPNKSSTSTTGKTKANSKPLPNKPSVSLARARTPSIRDRSTVPVPVDNIVTSINNISKLKVSAAAVDPKDSIITRKVRAPATPNVHTPVSKASPARPARLVGPMSPGTMMVLMDPILMDWCFDEEAIERLVKAAGV</sequence>
<protein>
    <submittedName>
        <fullName evidence="2">Uncharacterized protein</fullName>
    </submittedName>
</protein>
<evidence type="ECO:0000313" key="2">
    <source>
        <dbReference type="EMBL" id="KAF5387281.1"/>
    </source>
</evidence>
<dbReference type="OrthoDB" id="2919479at2759"/>
<accession>A0A8H5HQC2</accession>
<evidence type="ECO:0000313" key="3">
    <source>
        <dbReference type="Proteomes" id="UP000518752"/>
    </source>
</evidence>
<name>A0A8H5HQC2_9AGAR</name>
<keyword evidence="3" id="KW-1185">Reference proteome</keyword>
<feature type="region of interest" description="Disordered" evidence="1">
    <location>
        <begin position="124"/>
        <end position="174"/>
    </location>
</feature>
<evidence type="ECO:0000256" key="1">
    <source>
        <dbReference type="SAM" id="MobiDB-lite"/>
    </source>
</evidence>
<organism evidence="2 3">
    <name type="scientific">Collybiopsis confluens</name>
    <dbReference type="NCBI Taxonomy" id="2823264"/>
    <lineage>
        <taxon>Eukaryota</taxon>
        <taxon>Fungi</taxon>
        <taxon>Dikarya</taxon>
        <taxon>Basidiomycota</taxon>
        <taxon>Agaricomycotina</taxon>
        <taxon>Agaricomycetes</taxon>
        <taxon>Agaricomycetidae</taxon>
        <taxon>Agaricales</taxon>
        <taxon>Marasmiineae</taxon>
        <taxon>Omphalotaceae</taxon>
        <taxon>Collybiopsis</taxon>
    </lineage>
</organism>
<dbReference type="Proteomes" id="UP000518752">
    <property type="component" value="Unassembled WGS sequence"/>
</dbReference>
<gene>
    <name evidence="2" type="ORF">D9757_006863</name>
</gene>
<feature type="compositionally biased region" description="Polar residues" evidence="1">
    <location>
        <begin position="195"/>
        <end position="204"/>
    </location>
</feature>
<dbReference type="AlphaFoldDB" id="A0A8H5HQC2"/>